<feature type="region of interest" description="Disordered" evidence="1">
    <location>
        <begin position="91"/>
        <end position="114"/>
    </location>
</feature>
<dbReference type="AlphaFoldDB" id="A0AAV9TXY1"/>
<evidence type="ECO:0000313" key="2">
    <source>
        <dbReference type="EMBL" id="KAK6329803.1"/>
    </source>
</evidence>
<gene>
    <name evidence="2" type="ORF">TWF730_006102</name>
</gene>
<proteinExistence type="predicted"/>
<accession>A0AAV9TXY1</accession>
<dbReference type="EMBL" id="JAVHNS010000020">
    <property type="protein sequence ID" value="KAK6329803.1"/>
    <property type="molecule type" value="Genomic_DNA"/>
</dbReference>
<organism evidence="2 3">
    <name type="scientific">Orbilia blumenaviensis</name>
    <dbReference type="NCBI Taxonomy" id="1796055"/>
    <lineage>
        <taxon>Eukaryota</taxon>
        <taxon>Fungi</taxon>
        <taxon>Dikarya</taxon>
        <taxon>Ascomycota</taxon>
        <taxon>Pezizomycotina</taxon>
        <taxon>Orbiliomycetes</taxon>
        <taxon>Orbiliales</taxon>
        <taxon>Orbiliaceae</taxon>
        <taxon>Orbilia</taxon>
    </lineage>
</organism>
<dbReference type="Proteomes" id="UP001373714">
    <property type="component" value="Unassembled WGS sequence"/>
</dbReference>
<reference evidence="2 3" key="1">
    <citation type="submission" date="2019-10" db="EMBL/GenBank/DDBJ databases">
        <authorList>
            <person name="Palmer J.M."/>
        </authorList>
    </citation>
    <scope>NUCLEOTIDE SEQUENCE [LARGE SCALE GENOMIC DNA]</scope>
    <source>
        <strain evidence="2 3">TWF730</strain>
    </source>
</reference>
<name>A0AAV9TXY1_9PEZI</name>
<evidence type="ECO:0000256" key="1">
    <source>
        <dbReference type="SAM" id="MobiDB-lite"/>
    </source>
</evidence>
<evidence type="ECO:0000313" key="3">
    <source>
        <dbReference type="Proteomes" id="UP001373714"/>
    </source>
</evidence>
<keyword evidence="3" id="KW-1185">Reference proteome</keyword>
<sequence>MPCAAPYLPDTIKLTPPNTKFSLRGTLNFYHRHGWSSNGFYAVVTHPNRDRYRGDWLLAYAELPFECQEQRFGRKVEWLLWEKWEKEREARRVKEREKEEAERRTSRVVEESEE</sequence>
<protein>
    <submittedName>
        <fullName evidence="2">Uncharacterized protein</fullName>
    </submittedName>
</protein>
<comment type="caution">
    <text evidence="2">The sequence shown here is derived from an EMBL/GenBank/DDBJ whole genome shotgun (WGS) entry which is preliminary data.</text>
</comment>